<dbReference type="GO" id="GO:0003723">
    <property type="term" value="F:RNA binding"/>
    <property type="evidence" value="ECO:0007669"/>
    <property type="project" value="InterPro"/>
</dbReference>
<dbReference type="GO" id="GO:0005737">
    <property type="term" value="C:cytoplasm"/>
    <property type="evidence" value="ECO:0007669"/>
    <property type="project" value="UniProtKB-SubCell"/>
</dbReference>
<dbReference type="OrthoDB" id="10249667at2759"/>
<dbReference type="SMART" id="SM00359">
    <property type="entry name" value="PUA"/>
    <property type="match status" value="1"/>
</dbReference>
<evidence type="ECO:0000256" key="2">
    <source>
        <dbReference type="ARBA" id="ARBA00022490"/>
    </source>
</evidence>
<dbReference type="InterPro" id="IPR002478">
    <property type="entry name" value="PUA"/>
</dbReference>
<evidence type="ECO:0000256" key="1">
    <source>
        <dbReference type="ARBA" id="ARBA00004496"/>
    </source>
</evidence>
<dbReference type="PANTHER" id="PTHR22798">
    <property type="entry name" value="MCT-1 PROTEIN"/>
    <property type="match status" value="1"/>
</dbReference>
<dbReference type="NCBIfam" id="TIGR00451">
    <property type="entry name" value="unchar_dom_2"/>
    <property type="match status" value="1"/>
</dbReference>
<keyword evidence="6" id="KW-1185">Reference proteome</keyword>
<evidence type="ECO:0000313" key="5">
    <source>
        <dbReference type="EMBL" id="CAB9520401.1"/>
    </source>
</evidence>
<dbReference type="InterPro" id="IPR004521">
    <property type="entry name" value="Uncharacterised_CHP00451"/>
</dbReference>
<dbReference type="Pfam" id="PF17832">
    <property type="entry name" value="Pre-PUA"/>
    <property type="match status" value="1"/>
</dbReference>
<dbReference type="PROSITE" id="PS50890">
    <property type="entry name" value="PUA"/>
    <property type="match status" value="1"/>
</dbReference>
<keyword evidence="2 3" id="KW-0963">Cytoplasm</keyword>
<proteinExistence type="predicted"/>
<protein>
    <submittedName>
        <fullName evidence="5">Malignant T-cell-amplified sequence 1</fullName>
    </submittedName>
</protein>
<dbReference type="EMBL" id="CAICTM010001097">
    <property type="protein sequence ID" value="CAB9520401.1"/>
    <property type="molecule type" value="Genomic_DNA"/>
</dbReference>
<accession>A0A9N8EFA9</accession>
<evidence type="ECO:0000259" key="4">
    <source>
        <dbReference type="SMART" id="SM00359"/>
    </source>
</evidence>
<dbReference type="GO" id="GO:0001731">
    <property type="term" value="P:formation of translation preinitiation complex"/>
    <property type="evidence" value="ECO:0007669"/>
    <property type="project" value="TreeGrafter"/>
</dbReference>
<dbReference type="PANTHER" id="PTHR22798:SF0">
    <property type="entry name" value="MALIGNANT T-CELL-AMPLIFIED SEQUENCE 1"/>
    <property type="match status" value="1"/>
</dbReference>
<sequence>MFKKFDPSSDVSTSTQVKASVQRALKSQIIESHPEITEDILDELIPKKSPLVQFKVGPHLMLYCRKVEKEGSSPSDEPIFFQQRDGPILPALKLVHHYPTLSFKRVTVDKGAIPYLLGGANVMCPGLTNPGGEMPPDGKEQDAQGFDVPGVAKGQGVVIYAEGKVHALACGVMTMSSADIREKNKGIGIEISHHLGDGLFQTNEI</sequence>
<dbReference type="Proteomes" id="UP001153069">
    <property type="component" value="Unassembled WGS sequence"/>
</dbReference>
<dbReference type="InterPro" id="IPR016437">
    <property type="entry name" value="MCT-1/Tma20"/>
</dbReference>
<organism evidence="5 6">
    <name type="scientific">Seminavis robusta</name>
    <dbReference type="NCBI Taxonomy" id="568900"/>
    <lineage>
        <taxon>Eukaryota</taxon>
        <taxon>Sar</taxon>
        <taxon>Stramenopiles</taxon>
        <taxon>Ochrophyta</taxon>
        <taxon>Bacillariophyta</taxon>
        <taxon>Bacillariophyceae</taxon>
        <taxon>Bacillariophycidae</taxon>
        <taxon>Naviculales</taxon>
        <taxon>Naviculaceae</taxon>
        <taxon>Seminavis</taxon>
    </lineage>
</organism>
<dbReference type="InterPro" id="IPR041366">
    <property type="entry name" value="Pre-PUA"/>
</dbReference>
<dbReference type="SUPFAM" id="SSF88697">
    <property type="entry name" value="PUA domain-like"/>
    <property type="match status" value="1"/>
</dbReference>
<dbReference type="AlphaFoldDB" id="A0A9N8EFA9"/>
<dbReference type="CDD" id="cd21155">
    <property type="entry name" value="PUA_MCTS-1-like"/>
    <property type="match status" value="1"/>
</dbReference>
<reference evidence="5" key="1">
    <citation type="submission" date="2020-06" db="EMBL/GenBank/DDBJ databases">
        <authorList>
            <consortium name="Plant Systems Biology data submission"/>
        </authorList>
    </citation>
    <scope>NUCLEOTIDE SEQUENCE</scope>
    <source>
        <strain evidence="5">D6</strain>
    </source>
</reference>
<gene>
    <name evidence="5" type="ORF">SEMRO_1099_G241180.1</name>
</gene>
<feature type="domain" description="PUA" evidence="4">
    <location>
        <begin position="104"/>
        <end position="196"/>
    </location>
</feature>
<dbReference type="Pfam" id="PF01472">
    <property type="entry name" value="PUA"/>
    <property type="match status" value="1"/>
</dbReference>
<evidence type="ECO:0000256" key="3">
    <source>
        <dbReference type="PIRNR" id="PIRNR005067"/>
    </source>
</evidence>
<dbReference type="PIRSF" id="PIRSF005067">
    <property type="entry name" value="Tma_RNA-bind_prd"/>
    <property type="match status" value="1"/>
</dbReference>
<evidence type="ECO:0000313" key="6">
    <source>
        <dbReference type="Proteomes" id="UP001153069"/>
    </source>
</evidence>
<comment type="caution">
    <text evidence="5">The sequence shown here is derived from an EMBL/GenBank/DDBJ whole genome shotgun (WGS) entry which is preliminary data.</text>
</comment>
<comment type="subcellular location">
    <subcellularLocation>
        <location evidence="1 3">Cytoplasm</location>
    </subcellularLocation>
</comment>
<dbReference type="Gene3D" id="3.10.400.20">
    <property type="match status" value="1"/>
</dbReference>
<dbReference type="CDD" id="cd11609">
    <property type="entry name" value="MCT1_N"/>
    <property type="match status" value="1"/>
</dbReference>
<name>A0A9N8EFA9_9STRA</name>
<dbReference type="InterPro" id="IPR015947">
    <property type="entry name" value="PUA-like_sf"/>
</dbReference>